<comment type="catalytic activity">
    <reaction evidence="5">
        <text>N-acetyl-D-glucosamine 6-phosphate + H2O = D-glucosamine 6-phosphate + acetate</text>
        <dbReference type="Rhea" id="RHEA:22936"/>
        <dbReference type="ChEBI" id="CHEBI:15377"/>
        <dbReference type="ChEBI" id="CHEBI:30089"/>
        <dbReference type="ChEBI" id="CHEBI:57513"/>
        <dbReference type="ChEBI" id="CHEBI:58725"/>
        <dbReference type="EC" id="3.5.1.25"/>
    </reaction>
</comment>
<dbReference type="PIRSF" id="PIRSF038994">
    <property type="entry name" value="NagA"/>
    <property type="match status" value="1"/>
</dbReference>
<evidence type="ECO:0000256" key="1">
    <source>
        <dbReference type="ARBA" id="ARBA00010716"/>
    </source>
</evidence>
<feature type="active site" description="Proton donor/acceptor" evidence="6">
    <location>
        <position position="270"/>
    </location>
</feature>
<organism evidence="10 11">
    <name type="scientific">Moritella yayanosii</name>
    <dbReference type="NCBI Taxonomy" id="69539"/>
    <lineage>
        <taxon>Bacteria</taxon>
        <taxon>Pseudomonadati</taxon>
        <taxon>Pseudomonadota</taxon>
        <taxon>Gammaproteobacteria</taxon>
        <taxon>Alteromonadales</taxon>
        <taxon>Moritellaceae</taxon>
        <taxon>Moritella</taxon>
    </lineage>
</organism>
<dbReference type="FunFam" id="3.20.20.140:FF:000004">
    <property type="entry name" value="N-acetylglucosamine-6-phosphate deacetylase"/>
    <property type="match status" value="1"/>
</dbReference>
<gene>
    <name evidence="10" type="primary">nagA</name>
    <name evidence="10" type="ORF">MORIYA_1887</name>
</gene>
<dbReference type="GO" id="GO:0008448">
    <property type="term" value="F:N-acetylglucosamine-6-phosphate deacetylase activity"/>
    <property type="evidence" value="ECO:0007669"/>
    <property type="project" value="UniProtKB-UniRule"/>
</dbReference>
<evidence type="ECO:0000256" key="4">
    <source>
        <dbReference type="ARBA" id="ARBA00023277"/>
    </source>
</evidence>
<dbReference type="Gene3D" id="2.30.40.10">
    <property type="entry name" value="Urease, subunit C, domain 1"/>
    <property type="match status" value="1"/>
</dbReference>
<keyword evidence="11" id="KW-1185">Reference proteome</keyword>
<dbReference type="SUPFAM" id="SSF51556">
    <property type="entry name" value="Metallo-dependent hydrolases"/>
    <property type="match status" value="1"/>
</dbReference>
<evidence type="ECO:0000313" key="11">
    <source>
        <dbReference type="Proteomes" id="UP000250163"/>
    </source>
</evidence>
<dbReference type="GO" id="GO:0046872">
    <property type="term" value="F:metal ion binding"/>
    <property type="evidence" value="ECO:0007669"/>
    <property type="project" value="UniProtKB-KW"/>
</dbReference>
<keyword evidence="2 8" id="KW-0479">Metal-binding</keyword>
<dbReference type="EMBL" id="LS483250">
    <property type="protein sequence ID" value="SQD78365.1"/>
    <property type="molecule type" value="Genomic_DNA"/>
</dbReference>
<dbReference type="GO" id="GO:0006046">
    <property type="term" value="P:N-acetylglucosamine catabolic process"/>
    <property type="evidence" value="ECO:0007669"/>
    <property type="project" value="TreeGrafter"/>
</dbReference>
<dbReference type="Gene3D" id="3.20.20.140">
    <property type="entry name" value="Metal-dependent hydrolases"/>
    <property type="match status" value="1"/>
</dbReference>
<feature type="binding site" evidence="7">
    <location>
        <begin position="216"/>
        <end position="217"/>
    </location>
    <ligand>
        <name>substrate</name>
    </ligand>
</feature>
<feature type="binding site" evidence="7">
    <location>
        <position position="139"/>
    </location>
    <ligand>
        <name>substrate</name>
    </ligand>
</feature>
<dbReference type="InterPro" id="IPR032466">
    <property type="entry name" value="Metal_Hydrolase"/>
</dbReference>
<feature type="domain" description="Amidohydrolase-related" evidence="9">
    <location>
        <begin position="51"/>
        <end position="375"/>
    </location>
</feature>
<protein>
    <recommendedName>
        <fullName evidence="5">N-acetylgalactosamine-6-phosphate deacetylase</fullName>
        <ecNumber evidence="5">3.5.1.25</ecNumber>
    </recommendedName>
    <alternativeName>
        <fullName evidence="5">N-acetylglucosamine-6-phosphate deacetylase</fullName>
    </alternativeName>
</protein>
<keyword evidence="4 5" id="KW-0119">Carbohydrate metabolism</keyword>
<evidence type="ECO:0000256" key="3">
    <source>
        <dbReference type="ARBA" id="ARBA00022801"/>
    </source>
</evidence>
<sequence>MYALTNCTIYTTDRVLTEHCVIVDGEFIHDLVALTDCPTDIERIDLAGASLTAGFIDLQLNGCGGVLFNTDISINTLEIMQQTNERFGCTSYLPTLITATDTEMKSAIDTMAAYLNKHSNQALGLHLEGPYLSTAKKGIHSIDLIRRSEQTMIDHICSHSAVISKITLAPENTAPAHIQQLSAANVLVSVGHSNATYTECMQGFEAGARFATHLFNAMSSITGRDPGVVGAIYDHQDVYAGIIVDGHHVDYANVRMSHKLMGEKLVLVTDAVAPAGADIESFDFVGTEVFYRDGKCVGADGTLGGSALTMIEAVENTVKHVGLPLAETLRMANLYPAKAIGVDDKLGSIAKGKVANLTAFDADFTVIKTIVNGQVKSF</sequence>
<comment type="cofactor">
    <cofactor evidence="8">
        <name>a divalent metal cation</name>
        <dbReference type="ChEBI" id="CHEBI:60240"/>
    </cofactor>
    <text evidence="8">Binds 1 divalent metal cation per subunit.</text>
</comment>
<feature type="binding site" evidence="8">
    <location>
        <position position="192"/>
    </location>
    <ligand>
        <name>Zn(2+)</name>
        <dbReference type="ChEBI" id="CHEBI:29105"/>
    </ligand>
</feature>
<feature type="binding site" evidence="7">
    <location>
        <position position="248"/>
    </location>
    <ligand>
        <name>substrate</name>
    </ligand>
</feature>
<dbReference type="KEGG" id="mya:MORIYA_1887"/>
<feature type="binding site" evidence="7">
    <location>
        <begin position="303"/>
        <end position="305"/>
    </location>
    <ligand>
        <name>substrate</name>
    </ligand>
</feature>
<dbReference type="Pfam" id="PF01979">
    <property type="entry name" value="Amidohydro_1"/>
    <property type="match status" value="1"/>
</dbReference>
<dbReference type="SUPFAM" id="SSF51338">
    <property type="entry name" value="Composite domain of metallo-dependent hydrolases"/>
    <property type="match status" value="1"/>
</dbReference>
<dbReference type="InterPro" id="IPR006680">
    <property type="entry name" value="Amidohydro-rel"/>
</dbReference>
<dbReference type="EC" id="3.5.1.25" evidence="5"/>
<dbReference type="PANTHER" id="PTHR11113">
    <property type="entry name" value="N-ACETYLGLUCOSAMINE-6-PHOSPHATE DEACETYLASE"/>
    <property type="match status" value="1"/>
</dbReference>
<dbReference type="RefSeq" id="WP_112714430.1">
    <property type="nucleotide sequence ID" value="NZ_LS483250.1"/>
</dbReference>
<dbReference type="NCBIfam" id="TIGR00221">
    <property type="entry name" value="nagA"/>
    <property type="match status" value="1"/>
</dbReference>
<accession>A0A330LWA4</accession>
<dbReference type="InterPro" id="IPR003764">
    <property type="entry name" value="GlcNAc_6-P_deAcase"/>
</dbReference>
<dbReference type="InterPro" id="IPR011059">
    <property type="entry name" value="Metal-dep_hydrolase_composite"/>
</dbReference>
<evidence type="ECO:0000256" key="7">
    <source>
        <dbReference type="PIRSR" id="PIRSR038994-2"/>
    </source>
</evidence>
<comment type="similarity">
    <text evidence="1 5">Belongs to the metallo-dependent hydrolases superfamily. NagA family.</text>
</comment>
<dbReference type="PANTHER" id="PTHR11113:SF14">
    <property type="entry name" value="N-ACETYLGLUCOSAMINE-6-PHOSPHATE DEACETYLASE"/>
    <property type="match status" value="1"/>
</dbReference>
<dbReference type="NCBIfam" id="NF008371">
    <property type="entry name" value="PRK11170.1"/>
    <property type="match status" value="1"/>
</dbReference>
<evidence type="ECO:0000256" key="6">
    <source>
        <dbReference type="PIRSR" id="PIRSR038994-1"/>
    </source>
</evidence>
<dbReference type="CDD" id="cd00854">
    <property type="entry name" value="NagA"/>
    <property type="match status" value="1"/>
</dbReference>
<dbReference type="AlphaFoldDB" id="A0A330LWA4"/>
<feature type="binding site" evidence="7">
    <location>
        <position position="224"/>
    </location>
    <ligand>
        <name>substrate</name>
    </ligand>
</feature>
<feature type="binding site" evidence="8">
    <location>
        <position position="213"/>
    </location>
    <ligand>
        <name>Zn(2+)</name>
        <dbReference type="ChEBI" id="CHEBI:29105"/>
    </ligand>
</feature>
<name>A0A330LWA4_9GAMM</name>
<evidence type="ECO:0000313" key="10">
    <source>
        <dbReference type="EMBL" id="SQD78365.1"/>
    </source>
</evidence>
<dbReference type="Proteomes" id="UP000250163">
    <property type="component" value="Chromosome MORIYA"/>
</dbReference>
<proteinExistence type="inferred from homology"/>
<evidence type="ECO:0000256" key="2">
    <source>
        <dbReference type="ARBA" id="ARBA00022723"/>
    </source>
</evidence>
<evidence type="ECO:0000256" key="5">
    <source>
        <dbReference type="PIRNR" id="PIRNR038994"/>
    </source>
</evidence>
<evidence type="ECO:0000259" key="9">
    <source>
        <dbReference type="Pfam" id="PF01979"/>
    </source>
</evidence>
<keyword evidence="3 5" id="KW-0378">Hydrolase</keyword>
<dbReference type="OrthoDB" id="9776488at2"/>
<evidence type="ECO:0000256" key="8">
    <source>
        <dbReference type="PIRSR" id="PIRSR038994-3"/>
    </source>
</evidence>
<reference evidence="11" key="1">
    <citation type="submission" date="2018-05" db="EMBL/GenBank/DDBJ databases">
        <authorList>
            <person name="Cea G.-C."/>
            <person name="William W."/>
        </authorList>
    </citation>
    <scope>NUCLEOTIDE SEQUENCE [LARGE SCALE GENOMIC DNA]</scope>
    <source>
        <strain evidence="11">DB21MT 5</strain>
    </source>
</reference>
<feature type="binding site" evidence="8">
    <location>
        <position position="128"/>
    </location>
    <ligand>
        <name>Zn(2+)</name>
        <dbReference type="ChEBI" id="CHEBI:29105"/>
    </ligand>
</feature>